<comment type="caution">
    <text evidence="1">The sequence shown here is derived from an EMBL/GenBank/DDBJ whole genome shotgun (WGS) entry which is preliminary data.</text>
</comment>
<dbReference type="PANTHER" id="PTHR23155:SF1152">
    <property type="entry name" value="AAA+ ATPASE DOMAIN-CONTAINING PROTEIN"/>
    <property type="match status" value="1"/>
</dbReference>
<dbReference type="GO" id="GO:0005737">
    <property type="term" value="C:cytoplasm"/>
    <property type="evidence" value="ECO:0007669"/>
    <property type="project" value="UniProtKB-SubCell"/>
</dbReference>
<evidence type="ECO:0008006" key="3">
    <source>
        <dbReference type="Google" id="ProtNLM"/>
    </source>
</evidence>
<dbReference type="EMBL" id="JBEAFC010000014">
    <property type="protein sequence ID" value="KAL1531620.1"/>
    <property type="molecule type" value="Genomic_DNA"/>
</dbReference>
<keyword evidence="2" id="KW-1185">Reference proteome</keyword>
<accession>A0ABD1FJD2</accession>
<dbReference type="Proteomes" id="UP001567538">
    <property type="component" value="Unassembled WGS sequence"/>
</dbReference>
<sequence length="421" mass="47709">MAAYGALVSLMHIIDTLEKHPSPPISIDTKQVQSITQIVTSLQEFLDSYTSPLADSHEADPLERRIADAVYAAEDVIESHIVDQIQSGSTVVEDHDFYQNLQKVIEEMNLINQEVMKSIEVEAQIKQKPVAASTSSSPTVKENVIVGSEEVFLEVLDKLTGYKLDRQIIPITGMGGIVDELGSTGNVKYCKIHDLLRDLCLKEAEKERFYHVISDVPPASISERRVVLKTGGLVGSVSRARSIICDYDKGAREDGEVLLSRDLRLLRTFNACVSKRYAYFLENVFEMVNLRYLAIGIHDEFRFSSSIDLLWNLHTLIIYSIYRHKLVVPNEIWKLHQLRHLEFRVLGLILPDPSGSDIVVMENLHTLKGVQDWNLNEEVVKRIPNTRKLHLTEAVVVSAKEIVEIHEDLYGERLDLRVDDN</sequence>
<protein>
    <recommendedName>
        <fullName evidence="3">Rx N-terminal domain-containing protein</fullName>
    </recommendedName>
</protein>
<evidence type="ECO:0000313" key="2">
    <source>
        <dbReference type="Proteomes" id="UP001567538"/>
    </source>
</evidence>
<gene>
    <name evidence="1" type="ORF">AAHA92_31741</name>
</gene>
<dbReference type="Gene3D" id="3.80.10.10">
    <property type="entry name" value="Ribonuclease Inhibitor"/>
    <property type="match status" value="1"/>
</dbReference>
<dbReference type="AlphaFoldDB" id="A0ABD1FJD2"/>
<evidence type="ECO:0000313" key="1">
    <source>
        <dbReference type="EMBL" id="KAL1531620.1"/>
    </source>
</evidence>
<dbReference type="Gene3D" id="1.20.5.4130">
    <property type="match status" value="1"/>
</dbReference>
<dbReference type="InterPro" id="IPR032675">
    <property type="entry name" value="LRR_dom_sf"/>
</dbReference>
<reference evidence="1 2" key="1">
    <citation type="submission" date="2024-06" db="EMBL/GenBank/DDBJ databases">
        <title>A chromosome level genome sequence of Diviner's sage (Salvia divinorum).</title>
        <authorList>
            <person name="Ford S.A."/>
            <person name="Ro D.-K."/>
            <person name="Ness R.W."/>
            <person name="Phillips M.A."/>
        </authorList>
    </citation>
    <scope>NUCLEOTIDE SEQUENCE [LARGE SCALE GENOMIC DNA]</scope>
    <source>
        <strain evidence="1">SAF-2024a</strain>
        <tissue evidence="1">Leaf</tissue>
    </source>
</reference>
<organism evidence="1 2">
    <name type="scientific">Salvia divinorum</name>
    <name type="common">Maria pastora</name>
    <name type="synonym">Diviner's sage</name>
    <dbReference type="NCBI Taxonomy" id="28513"/>
    <lineage>
        <taxon>Eukaryota</taxon>
        <taxon>Viridiplantae</taxon>
        <taxon>Streptophyta</taxon>
        <taxon>Embryophyta</taxon>
        <taxon>Tracheophyta</taxon>
        <taxon>Spermatophyta</taxon>
        <taxon>Magnoliopsida</taxon>
        <taxon>eudicotyledons</taxon>
        <taxon>Gunneridae</taxon>
        <taxon>Pentapetalae</taxon>
        <taxon>asterids</taxon>
        <taxon>lamiids</taxon>
        <taxon>Lamiales</taxon>
        <taxon>Lamiaceae</taxon>
        <taxon>Nepetoideae</taxon>
        <taxon>Mentheae</taxon>
        <taxon>Salviinae</taxon>
        <taxon>Salvia</taxon>
        <taxon>Salvia subgen. Calosphace</taxon>
    </lineage>
</organism>
<proteinExistence type="predicted"/>
<name>A0ABD1FJD2_SALDI</name>
<dbReference type="InterPro" id="IPR044974">
    <property type="entry name" value="Disease_R_plants"/>
</dbReference>
<dbReference type="PANTHER" id="PTHR23155">
    <property type="entry name" value="DISEASE RESISTANCE PROTEIN RP"/>
    <property type="match status" value="1"/>
</dbReference>